<name>A0A381N7S1_9ZZZZ</name>
<protein>
    <recommendedName>
        <fullName evidence="2">DUF5723 domain-containing protein</fullName>
    </recommendedName>
</protein>
<sequence>MIFVVFFVSLGCAESYWVRYGWQVFQSAGDARILALGGAAVTDYGTSVSPLFNPAASGKVGFHNVNYTHQSRLAGMISSDLLGFPIRNFSRPLNWIIIHEGIDQIPDTRNILLDFGLDGVPGTGDIGEGNGILDEGERLDESKLKYFSQRQFGVHLSTSWKREKYEIGLALKSLYHSLGEYSGTGIGLDVGILATPWENGRFGLTIRDVTTSWQVWDSGTVERFKPTVITGISHTYRLSQIPLSFTGMGNIELDASGQTLDDDFKVGKYGGTTRAGLNIVYDYKISIRLGKNTVGSITAGIGLSWENLSLDYAFINEPSGSDLGATHLVSLALNSDWIRGYIEKL</sequence>
<reference evidence="1" key="1">
    <citation type="submission" date="2018-05" db="EMBL/GenBank/DDBJ databases">
        <authorList>
            <person name="Lanie J.A."/>
            <person name="Ng W.-L."/>
            <person name="Kazmierczak K.M."/>
            <person name="Andrzejewski T.M."/>
            <person name="Davidsen T.M."/>
            <person name="Wayne K.J."/>
            <person name="Tettelin H."/>
            <person name="Glass J.I."/>
            <person name="Rusch D."/>
            <person name="Podicherti R."/>
            <person name="Tsui H.-C.T."/>
            <person name="Winkler M.E."/>
        </authorList>
    </citation>
    <scope>NUCLEOTIDE SEQUENCE</scope>
</reference>
<dbReference type="AlphaFoldDB" id="A0A381N7S1"/>
<accession>A0A381N7S1</accession>
<evidence type="ECO:0000313" key="1">
    <source>
        <dbReference type="EMBL" id="SUZ50489.1"/>
    </source>
</evidence>
<proteinExistence type="predicted"/>
<organism evidence="1">
    <name type="scientific">marine metagenome</name>
    <dbReference type="NCBI Taxonomy" id="408172"/>
    <lineage>
        <taxon>unclassified sequences</taxon>
        <taxon>metagenomes</taxon>
        <taxon>ecological metagenomes</taxon>
    </lineage>
</organism>
<gene>
    <name evidence="1" type="ORF">METZ01_LOCUS3343</name>
</gene>
<dbReference type="EMBL" id="UINC01000173">
    <property type="protein sequence ID" value="SUZ50489.1"/>
    <property type="molecule type" value="Genomic_DNA"/>
</dbReference>
<evidence type="ECO:0008006" key="2">
    <source>
        <dbReference type="Google" id="ProtNLM"/>
    </source>
</evidence>